<proteinExistence type="inferred from homology"/>
<comment type="function">
    <text evidence="2">PPIases accelerate the folding of proteins. It catalyzes the cis-trans isomerization of proline imidic peptide bonds in oligopeptides.</text>
</comment>
<dbReference type="SUPFAM" id="SSF50891">
    <property type="entry name" value="Cyclophilin-like"/>
    <property type="match status" value="1"/>
</dbReference>
<dbReference type="InterPro" id="IPR020892">
    <property type="entry name" value="Cyclophilin-type_PPIase_CS"/>
</dbReference>
<dbReference type="EMBL" id="HBKQ01060734">
    <property type="protein sequence ID" value="CAE2287837.1"/>
    <property type="molecule type" value="Transcribed_RNA"/>
</dbReference>
<dbReference type="EMBL" id="HBKQ01060732">
    <property type="protein sequence ID" value="CAE2287835.1"/>
    <property type="molecule type" value="Transcribed_RNA"/>
</dbReference>
<name>A0A6U6LAJ1_9STRA</name>
<dbReference type="PRINTS" id="PR00153">
    <property type="entry name" value="CSAPPISMRASE"/>
</dbReference>
<dbReference type="GO" id="GO:0071013">
    <property type="term" value="C:catalytic step 2 spliceosome"/>
    <property type="evidence" value="ECO:0007669"/>
    <property type="project" value="TreeGrafter"/>
</dbReference>
<evidence type="ECO:0000313" key="5">
    <source>
        <dbReference type="EMBL" id="CAE2287837.1"/>
    </source>
</evidence>
<comment type="catalytic activity">
    <reaction evidence="1 2">
        <text>[protein]-peptidylproline (omega=180) = [protein]-peptidylproline (omega=0)</text>
        <dbReference type="Rhea" id="RHEA:16237"/>
        <dbReference type="Rhea" id="RHEA-COMP:10747"/>
        <dbReference type="Rhea" id="RHEA-COMP:10748"/>
        <dbReference type="ChEBI" id="CHEBI:83833"/>
        <dbReference type="ChEBI" id="CHEBI:83834"/>
        <dbReference type="EC" id="5.2.1.8"/>
    </reaction>
</comment>
<accession>A0A6U6LAJ1</accession>
<dbReference type="AlphaFoldDB" id="A0A6U6LAJ1"/>
<comment type="similarity">
    <text evidence="2">Belongs to the cyclophilin-type PPIase family.</text>
</comment>
<feature type="domain" description="PPIase cyclophilin-type" evidence="3">
    <location>
        <begin position="6"/>
        <end position="159"/>
    </location>
</feature>
<keyword evidence="2" id="KW-0413">Isomerase</keyword>
<dbReference type="InterPro" id="IPR029000">
    <property type="entry name" value="Cyclophilin-like_dom_sf"/>
</dbReference>
<dbReference type="CDD" id="cd01928">
    <property type="entry name" value="Cyclophilin_PPIL3_like"/>
    <property type="match status" value="1"/>
</dbReference>
<evidence type="ECO:0000256" key="1">
    <source>
        <dbReference type="ARBA" id="ARBA00000971"/>
    </source>
</evidence>
<dbReference type="InterPro" id="IPR002130">
    <property type="entry name" value="Cyclophilin-type_PPIase_dom"/>
</dbReference>
<keyword evidence="2" id="KW-0697">Rotamase</keyword>
<reference evidence="5" key="1">
    <citation type="submission" date="2021-01" db="EMBL/GenBank/DDBJ databases">
        <authorList>
            <person name="Corre E."/>
            <person name="Pelletier E."/>
            <person name="Niang G."/>
            <person name="Scheremetjew M."/>
            <person name="Finn R."/>
            <person name="Kale V."/>
            <person name="Holt S."/>
            <person name="Cochrane G."/>
            <person name="Meng A."/>
            <person name="Brown T."/>
            <person name="Cohen L."/>
        </authorList>
    </citation>
    <scope>NUCLEOTIDE SEQUENCE</scope>
    <source>
        <strain evidence="5">Isolate 1302-5</strain>
    </source>
</reference>
<protein>
    <recommendedName>
        <fullName evidence="2">Peptidyl-prolyl cis-trans isomerase</fullName>
        <shortName evidence="2">PPIase</shortName>
        <ecNumber evidence="2">5.2.1.8</ecNumber>
    </recommendedName>
</protein>
<dbReference type="GO" id="GO:0006457">
    <property type="term" value="P:protein folding"/>
    <property type="evidence" value="ECO:0007669"/>
    <property type="project" value="InterPro"/>
</dbReference>
<dbReference type="PROSITE" id="PS00170">
    <property type="entry name" value="CSA_PPIASE_1"/>
    <property type="match status" value="1"/>
</dbReference>
<dbReference type="EC" id="5.2.1.8" evidence="2"/>
<sequence>MSVTIHTTVGDLKFEIFCDTAPRTSFNFLALCASGYYDGTIFHRNMKNFMIQGGDPDGTGKGGESIWGGTFGDEFHPDNVHDKRGMLSMANKGPGTNRSQFFVTYERQPHLNNIYTVIGRMLDGWDVLDQMERLPVVGGTKKSKATRPVNPPIIKGVTIHANPLADEGIVYPSKDGPPEKAQ</sequence>
<dbReference type="PANTHER" id="PTHR45625:SF2">
    <property type="entry name" value="PEPTIDYL-PROLYL CIS-TRANS ISOMERASE-LIKE 3"/>
    <property type="match status" value="1"/>
</dbReference>
<organism evidence="5">
    <name type="scientific">Odontella aurita</name>
    <dbReference type="NCBI Taxonomy" id="265563"/>
    <lineage>
        <taxon>Eukaryota</taxon>
        <taxon>Sar</taxon>
        <taxon>Stramenopiles</taxon>
        <taxon>Ochrophyta</taxon>
        <taxon>Bacillariophyta</taxon>
        <taxon>Mediophyceae</taxon>
        <taxon>Biddulphiophycidae</taxon>
        <taxon>Eupodiscales</taxon>
        <taxon>Odontellaceae</taxon>
        <taxon>Odontella</taxon>
    </lineage>
</organism>
<evidence type="ECO:0000259" key="3">
    <source>
        <dbReference type="PROSITE" id="PS50072"/>
    </source>
</evidence>
<dbReference type="PROSITE" id="PS50072">
    <property type="entry name" value="CSA_PPIASE_2"/>
    <property type="match status" value="1"/>
</dbReference>
<dbReference type="GO" id="GO:0003755">
    <property type="term" value="F:peptidyl-prolyl cis-trans isomerase activity"/>
    <property type="evidence" value="ECO:0007669"/>
    <property type="project" value="UniProtKB-UniRule"/>
</dbReference>
<evidence type="ECO:0000256" key="2">
    <source>
        <dbReference type="RuleBase" id="RU363019"/>
    </source>
</evidence>
<dbReference type="Gene3D" id="2.40.100.10">
    <property type="entry name" value="Cyclophilin-like"/>
    <property type="match status" value="1"/>
</dbReference>
<dbReference type="Pfam" id="PF00160">
    <property type="entry name" value="Pro_isomerase"/>
    <property type="match status" value="1"/>
</dbReference>
<gene>
    <name evidence="4" type="ORF">OAUR00152_LOCUS41408</name>
    <name evidence="5" type="ORF">OAUR00152_LOCUS41410</name>
</gene>
<dbReference type="InterPro" id="IPR044666">
    <property type="entry name" value="Cyclophilin_A-like"/>
</dbReference>
<evidence type="ECO:0000313" key="4">
    <source>
        <dbReference type="EMBL" id="CAE2287835.1"/>
    </source>
</evidence>
<dbReference type="PANTHER" id="PTHR45625">
    <property type="entry name" value="PEPTIDYL-PROLYL CIS-TRANS ISOMERASE-RELATED"/>
    <property type="match status" value="1"/>
</dbReference>